<evidence type="ECO:0000256" key="2">
    <source>
        <dbReference type="ARBA" id="ARBA00006082"/>
    </source>
</evidence>
<dbReference type="GO" id="GO:0140664">
    <property type="term" value="F:ATP-dependent DNA damage sensor activity"/>
    <property type="evidence" value="ECO:0007669"/>
    <property type="project" value="InterPro"/>
</dbReference>
<keyword evidence="5" id="KW-0539">Nucleus</keyword>
<dbReference type="GO" id="GO:0016887">
    <property type="term" value="F:ATP hydrolysis activity"/>
    <property type="evidence" value="ECO:0007669"/>
    <property type="project" value="InterPro"/>
</dbReference>
<dbReference type="Pfam" id="PF16413">
    <property type="entry name" value="Mlh1_C"/>
    <property type="match status" value="1"/>
</dbReference>
<dbReference type="Pfam" id="PF13589">
    <property type="entry name" value="HATPase_c_3"/>
    <property type="match status" value="1"/>
</dbReference>
<dbReference type="InterPro" id="IPR013507">
    <property type="entry name" value="DNA_mismatch_S5_2-like"/>
</dbReference>
<dbReference type="InterPro" id="IPR038973">
    <property type="entry name" value="MutL/Mlh/Pms-like"/>
</dbReference>
<dbReference type="CDD" id="cd16926">
    <property type="entry name" value="HATPase_MutL-MLH-PMS-like"/>
    <property type="match status" value="1"/>
</dbReference>
<dbReference type="PROSITE" id="PS00058">
    <property type="entry name" value="DNA_MISMATCH_REPAIR_1"/>
    <property type="match status" value="1"/>
</dbReference>
<evidence type="ECO:0000256" key="4">
    <source>
        <dbReference type="ARBA" id="ARBA00023204"/>
    </source>
</evidence>
<accession>A0A078A4D9</accession>
<name>A0A078A4D9_STYLE</name>
<proteinExistence type="inferred from homology"/>
<dbReference type="GO" id="GO:0030983">
    <property type="term" value="F:mismatched DNA binding"/>
    <property type="evidence" value="ECO:0007669"/>
    <property type="project" value="InterPro"/>
</dbReference>
<reference evidence="7 8" key="1">
    <citation type="submission" date="2014-06" db="EMBL/GenBank/DDBJ databases">
        <authorList>
            <person name="Swart Estienne"/>
        </authorList>
    </citation>
    <scope>NUCLEOTIDE SEQUENCE [LARGE SCALE GENOMIC DNA]</scope>
    <source>
        <strain evidence="7 8">130c</strain>
    </source>
</reference>
<protein>
    <submittedName>
        <fullName evidence="7">Dna mismatch repair protein</fullName>
    </submittedName>
</protein>
<dbReference type="PANTHER" id="PTHR10073:SF12">
    <property type="entry name" value="DNA MISMATCH REPAIR PROTEIN MLH1"/>
    <property type="match status" value="1"/>
</dbReference>
<evidence type="ECO:0000313" key="8">
    <source>
        <dbReference type="Proteomes" id="UP000039865"/>
    </source>
</evidence>
<gene>
    <name evidence="7" type="primary">Contig17130.g18250</name>
    <name evidence="7" type="ORF">STYLEM_5999</name>
</gene>
<keyword evidence="4" id="KW-0234">DNA repair</keyword>
<dbReference type="Pfam" id="PF01119">
    <property type="entry name" value="DNA_mis_repair"/>
    <property type="match status" value="1"/>
</dbReference>
<dbReference type="Gene3D" id="3.30.230.10">
    <property type="match status" value="1"/>
</dbReference>
<dbReference type="OrthoDB" id="10263226at2759"/>
<dbReference type="InterPro" id="IPR014762">
    <property type="entry name" value="DNA_mismatch_repair_CS"/>
</dbReference>
<dbReference type="SUPFAM" id="SSF55874">
    <property type="entry name" value="ATPase domain of HSP90 chaperone/DNA topoisomerase II/histidine kinase"/>
    <property type="match status" value="1"/>
</dbReference>
<organism evidence="7 8">
    <name type="scientific">Stylonychia lemnae</name>
    <name type="common">Ciliate</name>
    <dbReference type="NCBI Taxonomy" id="5949"/>
    <lineage>
        <taxon>Eukaryota</taxon>
        <taxon>Sar</taxon>
        <taxon>Alveolata</taxon>
        <taxon>Ciliophora</taxon>
        <taxon>Intramacronucleata</taxon>
        <taxon>Spirotrichea</taxon>
        <taxon>Stichotrichia</taxon>
        <taxon>Sporadotrichida</taxon>
        <taxon>Oxytrichidae</taxon>
        <taxon>Stylonychinae</taxon>
        <taxon>Stylonychia</taxon>
    </lineage>
</organism>
<dbReference type="GO" id="GO:0032389">
    <property type="term" value="C:MutLalpha complex"/>
    <property type="evidence" value="ECO:0007669"/>
    <property type="project" value="TreeGrafter"/>
</dbReference>
<dbReference type="InterPro" id="IPR036890">
    <property type="entry name" value="HATPase_C_sf"/>
</dbReference>
<dbReference type="InterPro" id="IPR032189">
    <property type="entry name" value="Mlh1_C"/>
</dbReference>
<comment type="similarity">
    <text evidence="2">Belongs to the DNA mismatch repair MutL/HexB family.</text>
</comment>
<dbReference type="FunFam" id="3.30.565.10:FF:000003">
    <property type="entry name" value="DNA mismatch repair endonuclease MutL"/>
    <property type="match status" value="1"/>
</dbReference>
<keyword evidence="8" id="KW-1185">Reference proteome</keyword>
<dbReference type="InterPro" id="IPR002099">
    <property type="entry name" value="MutL/Mlh/PMS"/>
</dbReference>
<keyword evidence="3" id="KW-0227">DNA damage</keyword>
<dbReference type="EMBL" id="CCKQ01005772">
    <property type="protein sequence ID" value="CDW77032.1"/>
    <property type="molecule type" value="Genomic_DNA"/>
</dbReference>
<dbReference type="OMA" id="ANYHVKK"/>
<dbReference type="InParanoid" id="A0A078A4D9"/>
<evidence type="ECO:0000256" key="1">
    <source>
        <dbReference type="ARBA" id="ARBA00004123"/>
    </source>
</evidence>
<comment type="subcellular location">
    <subcellularLocation>
        <location evidence="1">Nucleus</location>
    </subcellularLocation>
</comment>
<dbReference type="InterPro" id="IPR020568">
    <property type="entry name" value="Ribosomal_Su5_D2-typ_SF"/>
</dbReference>
<dbReference type="FunCoup" id="A0A078A4D9">
    <property type="interactions" value="280"/>
</dbReference>
<evidence type="ECO:0000259" key="6">
    <source>
        <dbReference type="SMART" id="SM01340"/>
    </source>
</evidence>
<evidence type="ECO:0000256" key="3">
    <source>
        <dbReference type="ARBA" id="ARBA00022763"/>
    </source>
</evidence>
<dbReference type="SMART" id="SM01340">
    <property type="entry name" value="DNA_mis_repair"/>
    <property type="match status" value="1"/>
</dbReference>
<dbReference type="GO" id="GO:0005524">
    <property type="term" value="F:ATP binding"/>
    <property type="evidence" value="ECO:0007669"/>
    <property type="project" value="InterPro"/>
</dbReference>
<feature type="domain" description="DNA mismatch repair protein S5" evidence="6">
    <location>
        <begin position="247"/>
        <end position="380"/>
    </location>
</feature>
<sequence length="742" mass="84899">MEGFSKQQVKIEPPQNQIDAMIDDSSIPSIKKLDDATINKIAAGEVVVSPSAALKEMIENSIDAGSTQINILCQKSGFDFLQISDDGHGIKRLDFPLLCERFATSKISNFSDLRRVGSFGFRGEALASISYVSKVTVTSKVANSELAYSADFINGLMLNEDGQSPKPCAGQQGTTIQVRDLFANNPQRKKSMGVNEEYGKIVEVVTRYSMDDKKTDLSTHNVQRPSLADINPAESEKLKNQLRIEIIKKTYGQNQAGREFIDVVDSLDLFQYSLSSILSKPNTLQSKKSFFLLFINSKFNQLNLCLLDRLVESEKIKRTIDSVYQQFQPKGGYNYFVYMSLFIPSEQIDVNVHPTKKNVIFERQEEFVEYIQDLLIDKIANTTGERSYMLDRQSRGQMREDLQSASLPYVHTREPSDHHKKNLNAMKMVRTDSTAQTLDRFLVQGNLSNSNKTLQDKQNVVSMNIVSVKKLIYEFENDIDEKLQETFRKHTFVGTLTPEQVLLQFGLELVLVQVEPLLQEFLYQQVLRQVQSMEKYRLFNPLSIQELLKISLDLPESHYNPKIHLRKEELIEFYTNKLVDKSDILNENFGIEIDKETASLVALPIIYEVVKPYPEELPIFILRLACDVDYSCQNRYYHQIAEELSFYYSKLVQLFNIHNVQGDGSLGLGSLGAGANGQMAVINGQKDLQRTREEELKWQYANKLFPFMKTNMSIRKKFGDVNEMTFTLITKVENLYKVFERC</sequence>
<dbReference type="InterPro" id="IPR014721">
    <property type="entry name" value="Ribsml_uS5_D2-typ_fold_subgr"/>
</dbReference>
<dbReference type="PANTHER" id="PTHR10073">
    <property type="entry name" value="DNA MISMATCH REPAIR PROTEIN MLH, PMS, MUTL"/>
    <property type="match status" value="1"/>
</dbReference>
<dbReference type="GO" id="GO:0006298">
    <property type="term" value="P:mismatch repair"/>
    <property type="evidence" value="ECO:0007669"/>
    <property type="project" value="InterPro"/>
</dbReference>
<evidence type="ECO:0000256" key="5">
    <source>
        <dbReference type="ARBA" id="ARBA00023242"/>
    </source>
</evidence>
<dbReference type="SUPFAM" id="SSF54211">
    <property type="entry name" value="Ribosomal protein S5 domain 2-like"/>
    <property type="match status" value="1"/>
</dbReference>
<dbReference type="Proteomes" id="UP000039865">
    <property type="component" value="Unassembled WGS sequence"/>
</dbReference>
<evidence type="ECO:0000313" key="7">
    <source>
        <dbReference type="EMBL" id="CDW77032.1"/>
    </source>
</evidence>
<dbReference type="AlphaFoldDB" id="A0A078A4D9"/>
<dbReference type="NCBIfam" id="TIGR00585">
    <property type="entry name" value="mutl"/>
    <property type="match status" value="1"/>
</dbReference>
<dbReference type="Gene3D" id="3.30.565.10">
    <property type="entry name" value="Histidine kinase-like ATPase, C-terminal domain"/>
    <property type="match status" value="1"/>
</dbReference>